<dbReference type="Gene3D" id="3.40.50.150">
    <property type="entry name" value="Vaccinia Virus protein VP39"/>
    <property type="match status" value="1"/>
</dbReference>
<dbReference type="AlphaFoldDB" id="A0A537J7X6"/>
<gene>
    <name evidence="5" type="ORF">E6H04_10270</name>
</gene>
<keyword evidence="2 5" id="KW-0808">Transferase</keyword>
<dbReference type="PANTHER" id="PTHR43464:SF19">
    <property type="entry name" value="UBIQUINONE BIOSYNTHESIS O-METHYLTRANSFERASE, MITOCHONDRIAL"/>
    <property type="match status" value="1"/>
</dbReference>
<reference evidence="5 6" key="1">
    <citation type="journal article" date="2019" name="Nat. Microbiol.">
        <title>Mediterranean grassland soil C-N compound turnover is dependent on rainfall and depth, and is mediated by genomically divergent microorganisms.</title>
        <authorList>
            <person name="Diamond S."/>
            <person name="Andeer P.F."/>
            <person name="Li Z."/>
            <person name="Crits-Christoph A."/>
            <person name="Burstein D."/>
            <person name="Anantharaman K."/>
            <person name="Lane K.R."/>
            <person name="Thomas B.C."/>
            <person name="Pan C."/>
            <person name="Northen T.R."/>
            <person name="Banfield J.F."/>
        </authorList>
    </citation>
    <scope>NUCLEOTIDE SEQUENCE [LARGE SCALE GENOMIC DNA]</scope>
    <source>
        <strain evidence="5">NP_7</strain>
    </source>
</reference>
<evidence type="ECO:0000256" key="1">
    <source>
        <dbReference type="ARBA" id="ARBA00022603"/>
    </source>
</evidence>
<protein>
    <submittedName>
        <fullName evidence="5">Class I SAM-dependent methyltransferase</fullName>
    </submittedName>
</protein>
<dbReference type="CDD" id="cd02440">
    <property type="entry name" value="AdoMet_MTases"/>
    <property type="match status" value="1"/>
</dbReference>
<dbReference type="SUPFAM" id="SSF53335">
    <property type="entry name" value="S-adenosyl-L-methionine-dependent methyltransferases"/>
    <property type="match status" value="1"/>
</dbReference>
<keyword evidence="3" id="KW-0949">S-adenosyl-L-methionine</keyword>
<dbReference type="InterPro" id="IPR029063">
    <property type="entry name" value="SAM-dependent_MTases_sf"/>
</dbReference>
<comment type="caution">
    <text evidence="5">The sequence shown here is derived from an EMBL/GenBank/DDBJ whole genome shotgun (WGS) entry which is preliminary data.</text>
</comment>
<dbReference type="EMBL" id="VBAO01000271">
    <property type="protein sequence ID" value="TMI79627.1"/>
    <property type="molecule type" value="Genomic_DNA"/>
</dbReference>
<dbReference type="PANTHER" id="PTHR43464">
    <property type="entry name" value="METHYLTRANSFERASE"/>
    <property type="match status" value="1"/>
</dbReference>
<dbReference type="Pfam" id="PF13649">
    <property type="entry name" value="Methyltransf_25"/>
    <property type="match status" value="1"/>
</dbReference>
<evidence type="ECO:0000313" key="5">
    <source>
        <dbReference type="EMBL" id="TMI79627.1"/>
    </source>
</evidence>
<evidence type="ECO:0000259" key="4">
    <source>
        <dbReference type="Pfam" id="PF13649"/>
    </source>
</evidence>
<feature type="domain" description="Methyltransferase" evidence="4">
    <location>
        <begin position="78"/>
        <end position="170"/>
    </location>
</feature>
<proteinExistence type="predicted"/>
<dbReference type="Proteomes" id="UP000320048">
    <property type="component" value="Unassembled WGS sequence"/>
</dbReference>
<dbReference type="InterPro" id="IPR041698">
    <property type="entry name" value="Methyltransf_25"/>
</dbReference>
<evidence type="ECO:0000256" key="3">
    <source>
        <dbReference type="ARBA" id="ARBA00022691"/>
    </source>
</evidence>
<organism evidence="5 6">
    <name type="scientific">Candidatus Segetimicrobium genomatis</name>
    <dbReference type="NCBI Taxonomy" id="2569760"/>
    <lineage>
        <taxon>Bacteria</taxon>
        <taxon>Bacillati</taxon>
        <taxon>Candidatus Sysuimicrobiota</taxon>
        <taxon>Candidatus Sysuimicrobiia</taxon>
        <taxon>Candidatus Sysuimicrobiales</taxon>
        <taxon>Candidatus Segetimicrobiaceae</taxon>
        <taxon>Candidatus Segetimicrobium</taxon>
    </lineage>
</organism>
<evidence type="ECO:0000313" key="6">
    <source>
        <dbReference type="Proteomes" id="UP000320048"/>
    </source>
</evidence>
<keyword evidence="1 5" id="KW-0489">Methyltransferase</keyword>
<accession>A0A537J7X6</accession>
<name>A0A537J7X6_9BACT</name>
<dbReference type="GO" id="GO:0032259">
    <property type="term" value="P:methylation"/>
    <property type="evidence" value="ECO:0007669"/>
    <property type="project" value="UniProtKB-KW"/>
</dbReference>
<dbReference type="GO" id="GO:0008168">
    <property type="term" value="F:methyltransferase activity"/>
    <property type="evidence" value="ECO:0007669"/>
    <property type="project" value="UniProtKB-KW"/>
</dbReference>
<evidence type="ECO:0000256" key="2">
    <source>
        <dbReference type="ARBA" id="ARBA00022679"/>
    </source>
</evidence>
<sequence length="232" mass="26420">MEAPPGRGGLSSFAAVRRWVADETWLKRLLTARRWMSRAYFEVRYIVPDPWRVATSPYERERARLSVEVLGGRHYAGVLEVGCGEGLFTPRLLDRCGHVVAVDFSGLAIRRARRRFAGEPRVEVERLDVRTTELDRTFDLVFCAELFYYMNSAEFEEVGARLVRWLAPGGDLCLVHGTSVHDAEPGAAETGQMSARMIHDRFRRMPGLVVLRDLALPRYRVTLLRRTEAGRA</sequence>